<dbReference type="InterPro" id="IPR014229">
    <property type="entry name" value="Spore_YtfJ"/>
</dbReference>
<dbReference type="Proteomes" id="UP000466864">
    <property type="component" value="Unassembled WGS sequence"/>
</dbReference>
<dbReference type="PANTHER" id="PTHR39162">
    <property type="entry name" value="GLL3345 PROTEIN"/>
    <property type="match status" value="1"/>
</dbReference>
<comment type="caution">
    <text evidence="1">The sequence shown here is derived from an EMBL/GenBank/DDBJ whole genome shotgun (WGS) entry which is preliminary data.</text>
</comment>
<proteinExistence type="predicted"/>
<evidence type="ECO:0008006" key="3">
    <source>
        <dbReference type="Google" id="ProtNLM"/>
    </source>
</evidence>
<gene>
    <name evidence="1" type="ORF">FYJ60_01140</name>
</gene>
<dbReference type="Pfam" id="PF09579">
    <property type="entry name" value="Spore_YtfJ"/>
    <property type="match status" value="1"/>
</dbReference>
<sequence>MADKTEFSDNVEALFKGLDGFLTTKTVVGEPIKVGESTMIPLADISFGLAAGAYAGNSKNNGGGGMGAKASPTAVLMIDKDGTTRLVSLKNQDAVAKILDMAPDIVTKIKDAVGGSKKAEEKDSPEFED</sequence>
<reference evidence="1 2" key="1">
    <citation type="submission" date="2019-08" db="EMBL/GenBank/DDBJ databases">
        <title>In-depth cultivation of the pig gut microbiome towards novel bacterial diversity and tailored functional studies.</title>
        <authorList>
            <person name="Wylensek D."/>
            <person name="Hitch T.C.A."/>
            <person name="Clavel T."/>
        </authorList>
    </citation>
    <scope>NUCLEOTIDE SEQUENCE [LARGE SCALE GENOMIC DNA]</scope>
    <source>
        <strain evidence="1 2">Oil+RF-744-WCA-WT-13</strain>
    </source>
</reference>
<keyword evidence="2" id="KW-1185">Reference proteome</keyword>
<evidence type="ECO:0000313" key="2">
    <source>
        <dbReference type="Proteomes" id="UP000466864"/>
    </source>
</evidence>
<protein>
    <recommendedName>
        <fullName evidence="3">Sporulation protein</fullName>
    </recommendedName>
</protein>
<evidence type="ECO:0000313" key="1">
    <source>
        <dbReference type="EMBL" id="MST80942.1"/>
    </source>
</evidence>
<accession>A0A7X2P654</accession>
<dbReference type="RefSeq" id="WP_154456753.1">
    <property type="nucleotide sequence ID" value="NZ_VUMV01000001.1"/>
</dbReference>
<dbReference type="PIRSF" id="PIRSF021377">
    <property type="entry name" value="YtfJ"/>
    <property type="match status" value="1"/>
</dbReference>
<dbReference type="PANTHER" id="PTHR39162:SF1">
    <property type="entry name" value="SPORULATION PROTEIN YTFJ"/>
    <property type="match status" value="1"/>
</dbReference>
<name>A0A7X2P654_9FIRM</name>
<organism evidence="1 2">
    <name type="scientific">Bilifractor porci</name>
    <dbReference type="NCBI Taxonomy" id="2606636"/>
    <lineage>
        <taxon>Bacteria</taxon>
        <taxon>Bacillati</taxon>
        <taxon>Bacillota</taxon>
        <taxon>Clostridia</taxon>
        <taxon>Lachnospirales</taxon>
        <taxon>Lachnospiraceae</taxon>
        <taxon>Bilifractor</taxon>
    </lineage>
</organism>
<dbReference type="EMBL" id="VUMV01000001">
    <property type="protein sequence ID" value="MST80942.1"/>
    <property type="molecule type" value="Genomic_DNA"/>
</dbReference>
<dbReference type="AlphaFoldDB" id="A0A7X2P654"/>